<feature type="non-terminal residue" evidence="9">
    <location>
        <position position="309"/>
    </location>
</feature>
<feature type="non-terminal residue" evidence="9">
    <location>
        <position position="1"/>
    </location>
</feature>
<feature type="transmembrane region" description="Helical" evidence="8">
    <location>
        <begin position="14"/>
        <end position="32"/>
    </location>
</feature>
<evidence type="ECO:0000313" key="9">
    <source>
        <dbReference type="EMBL" id="RKP14179.1"/>
    </source>
</evidence>
<evidence type="ECO:0000256" key="8">
    <source>
        <dbReference type="SAM" id="Phobius"/>
    </source>
</evidence>
<evidence type="ECO:0000256" key="1">
    <source>
        <dbReference type="ARBA" id="ARBA00004651"/>
    </source>
</evidence>
<evidence type="ECO:0000313" key="10">
    <source>
        <dbReference type="Proteomes" id="UP000267251"/>
    </source>
</evidence>
<name>A0A4V1IYD5_9FUNG</name>
<keyword evidence="10" id="KW-1185">Reference proteome</keyword>
<keyword evidence="4 8" id="KW-0812">Transmembrane</keyword>
<dbReference type="GO" id="GO:0005886">
    <property type="term" value="C:plasma membrane"/>
    <property type="evidence" value="ECO:0007669"/>
    <property type="project" value="UniProtKB-SubCell"/>
</dbReference>
<evidence type="ECO:0000256" key="5">
    <source>
        <dbReference type="ARBA" id="ARBA00022989"/>
    </source>
</evidence>
<evidence type="ECO:0000256" key="7">
    <source>
        <dbReference type="ARBA" id="ARBA00023136"/>
    </source>
</evidence>
<keyword evidence="3" id="KW-1003">Cell membrane</keyword>
<evidence type="ECO:0000256" key="2">
    <source>
        <dbReference type="ARBA" id="ARBA00022448"/>
    </source>
</evidence>
<sequence>PDALRLKGSVLPHVTLPVSFIFFWSLLISILHERVGLKLELSNSVVTSISVVLGLLLAFRTNTSYDRFWEGRKLFATLITSIRCLSRIVWIGVSPGISSIAEKRHFLDLLLAYVVACKHHLRDEFGTHFIDLERLLPPAFHMIRNIGQAECARRDYDADIEVYLDPEVCMNLPQEILMHIGLYQERLAQIPGGLEGALYGTMCAALAQATDCLTSMERIHSTPMPPAYRIHMRQSLMVYCLLLPFTFVDTLGIYTAFIILVIAFVLLGIQEVGSEIEDPFGYDPNDIPLDEYCEELRLELRYLVARVPQ</sequence>
<dbReference type="PANTHER" id="PTHR33281">
    <property type="entry name" value="UPF0187 PROTEIN YNEE"/>
    <property type="match status" value="1"/>
</dbReference>
<dbReference type="InterPro" id="IPR044669">
    <property type="entry name" value="YneE/VCCN1/2-like"/>
</dbReference>
<evidence type="ECO:0000256" key="3">
    <source>
        <dbReference type="ARBA" id="ARBA00022475"/>
    </source>
</evidence>
<evidence type="ECO:0000256" key="4">
    <source>
        <dbReference type="ARBA" id="ARBA00022692"/>
    </source>
</evidence>
<dbReference type="Pfam" id="PF25539">
    <property type="entry name" value="Bestrophin_2"/>
    <property type="match status" value="1"/>
</dbReference>
<keyword evidence="5 8" id="KW-1133">Transmembrane helix</keyword>
<evidence type="ECO:0000256" key="6">
    <source>
        <dbReference type="ARBA" id="ARBA00023065"/>
    </source>
</evidence>
<dbReference type="Proteomes" id="UP000267251">
    <property type="component" value="Unassembled WGS sequence"/>
</dbReference>
<keyword evidence="6" id="KW-0406">Ion transport</keyword>
<keyword evidence="7 8" id="KW-0472">Membrane</keyword>
<feature type="transmembrane region" description="Helical" evidence="8">
    <location>
        <begin position="236"/>
        <end position="269"/>
    </location>
</feature>
<accession>A0A4V1IYD5</accession>
<dbReference type="GO" id="GO:0005254">
    <property type="term" value="F:chloride channel activity"/>
    <property type="evidence" value="ECO:0007669"/>
    <property type="project" value="InterPro"/>
</dbReference>
<feature type="transmembrane region" description="Helical" evidence="8">
    <location>
        <begin position="44"/>
        <end position="62"/>
    </location>
</feature>
<proteinExistence type="predicted"/>
<dbReference type="EMBL" id="KZ987873">
    <property type="protein sequence ID" value="RKP14179.1"/>
    <property type="molecule type" value="Genomic_DNA"/>
</dbReference>
<protein>
    <submittedName>
        <fullName evidence="9">Bestrophin/UPF0187</fullName>
    </submittedName>
</protein>
<gene>
    <name evidence="9" type="ORF">BJ684DRAFT_545</name>
</gene>
<comment type="subcellular location">
    <subcellularLocation>
        <location evidence="1">Cell membrane</location>
        <topology evidence="1">Multi-pass membrane protein</topology>
    </subcellularLocation>
</comment>
<dbReference type="AlphaFoldDB" id="A0A4V1IYD5"/>
<reference evidence="10" key="1">
    <citation type="journal article" date="2018" name="Nat. Microbiol.">
        <title>Leveraging single-cell genomics to expand the fungal tree of life.</title>
        <authorList>
            <person name="Ahrendt S.R."/>
            <person name="Quandt C.A."/>
            <person name="Ciobanu D."/>
            <person name="Clum A."/>
            <person name="Salamov A."/>
            <person name="Andreopoulos B."/>
            <person name="Cheng J.F."/>
            <person name="Woyke T."/>
            <person name="Pelin A."/>
            <person name="Henrissat B."/>
            <person name="Reynolds N.K."/>
            <person name="Benny G.L."/>
            <person name="Smith M.E."/>
            <person name="James T.Y."/>
            <person name="Grigoriev I.V."/>
        </authorList>
    </citation>
    <scope>NUCLEOTIDE SEQUENCE [LARGE SCALE GENOMIC DNA]</scope>
</reference>
<dbReference type="OrthoDB" id="1368at2759"/>
<organism evidence="9 10">
    <name type="scientific">Piptocephalis cylindrospora</name>
    <dbReference type="NCBI Taxonomy" id="1907219"/>
    <lineage>
        <taxon>Eukaryota</taxon>
        <taxon>Fungi</taxon>
        <taxon>Fungi incertae sedis</taxon>
        <taxon>Zoopagomycota</taxon>
        <taxon>Zoopagomycotina</taxon>
        <taxon>Zoopagomycetes</taxon>
        <taxon>Zoopagales</taxon>
        <taxon>Piptocephalidaceae</taxon>
        <taxon>Piptocephalis</taxon>
    </lineage>
</organism>
<keyword evidence="2" id="KW-0813">Transport</keyword>
<dbReference type="PANTHER" id="PTHR33281:SF19">
    <property type="entry name" value="VOLTAGE-DEPENDENT ANION CHANNEL-FORMING PROTEIN YNEE"/>
    <property type="match status" value="1"/>
</dbReference>